<feature type="region of interest" description="Disordered" evidence="1">
    <location>
        <begin position="40"/>
        <end position="99"/>
    </location>
</feature>
<reference evidence="2" key="1">
    <citation type="submission" date="2020-02" db="EMBL/GenBank/DDBJ databases">
        <authorList>
            <person name="Meier V. D."/>
        </authorList>
    </citation>
    <scope>NUCLEOTIDE SEQUENCE</scope>
    <source>
        <strain evidence="2">AVDCRST_MAG19</strain>
    </source>
</reference>
<sequence>MFRLAHSGRRPSRPGWHALLPVRLGRSAVSVLREHADRMGLDRSAAPVDSVERPSRDTRETRRTLLARGNDDPRVVALAGDPVPSGANGSSAGGVVSPA</sequence>
<name>A0A6J4V2N3_9BACT</name>
<protein>
    <submittedName>
        <fullName evidence="2">Uncharacterized protein</fullName>
    </submittedName>
</protein>
<accession>A0A6J4V2N3</accession>
<proteinExistence type="predicted"/>
<dbReference type="AlphaFoldDB" id="A0A6J4V2N3"/>
<gene>
    <name evidence="2" type="ORF">AVDCRST_MAG19-2383</name>
</gene>
<evidence type="ECO:0000256" key="1">
    <source>
        <dbReference type="SAM" id="MobiDB-lite"/>
    </source>
</evidence>
<dbReference type="EMBL" id="CADCWL010000113">
    <property type="protein sequence ID" value="CAA9567240.1"/>
    <property type="molecule type" value="Genomic_DNA"/>
</dbReference>
<feature type="compositionally biased region" description="Basic and acidic residues" evidence="1">
    <location>
        <begin position="50"/>
        <end position="74"/>
    </location>
</feature>
<evidence type="ECO:0000313" key="2">
    <source>
        <dbReference type="EMBL" id="CAA9567240.1"/>
    </source>
</evidence>
<organism evidence="2">
    <name type="scientific">uncultured Thermomicrobiales bacterium</name>
    <dbReference type="NCBI Taxonomy" id="1645740"/>
    <lineage>
        <taxon>Bacteria</taxon>
        <taxon>Pseudomonadati</taxon>
        <taxon>Thermomicrobiota</taxon>
        <taxon>Thermomicrobia</taxon>
        <taxon>Thermomicrobiales</taxon>
        <taxon>environmental samples</taxon>
    </lineage>
</organism>
<feature type="compositionally biased region" description="Low complexity" evidence="1">
    <location>
        <begin position="82"/>
        <end position="99"/>
    </location>
</feature>